<dbReference type="GO" id="GO:0005829">
    <property type="term" value="C:cytosol"/>
    <property type="evidence" value="ECO:0007669"/>
    <property type="project" value="TreeGrafter"/>
</dbReference>
<comment type="catalytic activity">
    <reaction evidence="5 6">
        <text>oxaloacetate + acetyl-CoA + H2O = citrate + CoA + H(+)</text>
        <dbReference type="Rhea" id="RHEA:16845"/>
        <dbReference type="ChEBI" id="CHEBI:15377"/>
        <dbReference type="ChEBI" id="CHEBI:15378"/>
        <dbReference type="ChEBI" id="CHEBI:16452"/>
        <dbReference type="ChEBI" id="CHEBI:16947"/>
        <dbReference type="ChEBI" id="CHEBI:57287"/>
        <dbReference type="ChEBI" id="CHEBI:57288"/>
        <dbReference type="EC" id="2.3.3.16"/>
    </reaction>
</comment>
<evidence type="ECO:0000256" key="8">
    <source>
        <dbReference type="RuleBase" id="RU000441"/>
    </source>
</evidence>
<dbReference type="EMBL" id="CP133772">
    <property type="protein sequence ID" value="WYY01065.1"/>
    <property type="molecule type" value="Genomic_DNA"/>
</dbReference>
<dbReference type="InterPro" id="IPR016143">
    <property type="entry name" value="Citrate_synth-like_sm_a-sub"/>
</dbReference>
<dbReference type="PANTHER" id="PTHR11739:SF4">
    <property type="entry name" value="CITRATE SYNTHASE, PEROXISOMAL"/>
    <property type="match status" value="1"/>
</dbReference>
<comment type="similarity">
    <text evidence="2 6 8">Belongs to the citrate synthase family.</text>
</comment>
<name>A0AAX4NHW5_9ARCH</name>
<dbReference type="Gene3D" id="1.10.580.10">
    <property type="entry name" value="Citrate Synthase, domain 1"/>
    <property type="match status" value="1"/>
</dbReference>
<dbReference type="Gene3D" id="1.10.230.10">
    <property type="entry name" value="Cytochrome P450-Terp, domain 2"/>
    <property type="match status" value="1"/>
</dbReference>
<evidence type="ECO:0000313" key="10">
    <source>
        <dbReference type="Proteomes" id="UP001451606"/>
    </source>
</evidence>
<sequence>MAETVEQKQEFSRGLEGVIAAETKIGYVDGINGILAYRGYDIETLTNQSNYEEVSYLLLYGKLPSEKEYIEYVSELKKEMYIEDDVYELIKKISRTAHPMSSLRTVVSYIGGKDKTSVDPDVKQQEEIGIKLIAKMPTIVAAIKRASSGEDFIKPDPELSYAANFFYQSAGRKPDTVEAKMMDTALILHADHGMNASTFSAMLTISTLSDMYSAITSAISTLKGPLHGGANERALALIKETGSPDNAEKVLSEKMEKKEKIMGFGHRVYKVYDPRAKILKGYAEYITKKNGQEKLFQTATKIEDLMVNRLGEKGIFPNVDFYSGILYYSIGFPPDVFTPIFAVGRISGWVARSYEYVQNNRLFRPRSRYAGEKAPRRYVPINERN</sequence>
<feature type="active site" evidence="7">
    <location>
        <position position="320"/>
    </location>
</feature>
<organism evidence="9 10">
    <name type="scientific">Oxyplasma meridianum</name>
    <dbReference type="NCBI Taxonomy" id="3073602"/>
    <lineage>
        <taxon>Archaea</taxon>
        <taxon>Methanobacteriati</taxon>
        <taxon>Thermoplasmatota</taxon>
        <taxon>Thermoplasmata</taxon>
        <taxon>Thermoplasmatales</taxon>
        <taxon>Thermoplasmataceae</taxon>
        <taxon>Oxyplasma</taxon>
    </lineage>
</organism>
<proteinExistence type="inferred from homology"/>
<evidence type="ECO:0000256" key="7">
    <source>
        <dbReference type="PIRSR" id="PIRSR001369-1"/>
    </source>
</evidence>
<evidence type="ECO:0000256" key="5">
    <source>
        <dbReference type="ARBA" id="ARBA00049288"/>
    </source>
</evidence>
<dbReference type="PRINTS" id="PR00143">
    <property type="entry name" value="CITRTSNTHASE"/>
</dbReference>
<dbReference type="NCBIfam" id="TIGR01800">
    <property type="entry name" value="cit_synth_II"/>
    <property type="match status" value="1"/>
</dbReference>
<dbReference type="CDD" id="cd06118">
    <property type="entry name" value="citrate_synt_like_1"/>
    <property type="match status" value="1"/>
</dbReference>
<dbReference type="InterPro" id="IPR016142">
    <property type="entry name" value="Citrate_synth-like_lrg_a-sub"/>
</dbReference>
<evidence type="ECO:0000256" key="6">
    <source>
        <dbReference type="PIRNR" id="PIRNR001369"/>
    </source>
</evidence>
<dbReference type="KEGG" id="omr:OXIME_001661"/>
<dbReference type="EC" id="2.3.3.16" evidence="6"/>
<feature type="active site" evidence="7">
    <location>
        <position position="266"/>
    </location>
</feature>
<evidence type="ECO:0000256" key="1">
    <source>
        <dbReference type="ARBA" id="ARBA00005163"/>
    </source>
</evidence>
<dbReference type="InterPro" id="IPR011278">
    <property type="entry name" value="2-MeCitrate/Citrate_synth_II"/>
</dbReference>
<keyword evidence="4 6" id="KW-0808">Transferase</keyword>
<reference evidence="9 10" key="1">
    <citation type="submission" date="2023-09" db="EMBL/GenBank/DDBJ databases">
        <authorList>
            <person name="Golyshina O.V."/>
            <person name="Lunev E.A."/>
            <person name="Bargiela R."/>
            <person name="Gaines M.C."/>
            <person name="Daum B."/>
            <person name="Bale N.J."/>
            <person name="Koenen M."/>
            <person name="Sinninghe Damst J.S."/>
            <person name="Yakimov M."/>
            <person name="Golyshin P.N."/>
        </authorList>
    </citation>
    <scope>NUCLEOTIDE SEQUENCE [LARGE SCALE GENOMIC DNA]</scope>
    <source>
        <strain evidence="9 10">M1</strain>
    </source>
</reference>
<dbReference type="RefSeq" id="WP_393971385.1">
    <property type="nucleotide sequence ID" value="NZ_CP133772.1"/>
</dbReference>
<dbReference type="GO" id="GO:0036440">
    <property type="term" value="F:citrate synthase activity"/>
    <property type="evidence" value="ECO:0007669"/>
    <property type="project" value="UniProtKB-EC"/>
</dbReference>
<dbReference type="PROSITE" id="PS00480">
    <property type="entry name" value="CITRATE_SYNTHASE"/>
    <property type="match status" value="1"/>
</dbReference>
<dbReference type="Proteomes" id="UP001451606">
    <property type="component" value="Chromosome"/>
</dbReference>
<dbReference type="InterPro" id="IPR002020">
    <property type="entry name" value="Citrate_synthase"/>
</dbReference>
<evidence type="ECO:0000313" key="9">
    <source>
        <dbReference type="EMBL" id="WYY01065.1"/>
    </source>
</evidence>
<dbReference type="GO" id="GO:0006099">
    <property type="term" value="P:tricarboxylic acid cycle"/>
    <property type="evidence" value="ECO:0007669"/>
    <property type="project" value="UniProtKB-KW"/>
</dbReference>
<accession>A0AAX4NHW5</accession>
<evidence type="ECO:0000256" key="3">
    <source>
        <dbReference type="ARBA" id="ARBA00022532"/>
    </source>
</evidence>
<dbReference type="InterPro" id="IPR024176">
    <property type="entry name" value="Citrate_synthase_bac-typ"/>
</dbReference>
<dbReference type="PANTHER" id="PTHR11739">
    <property type="entry name" value="CITRATE SYNTHASE"/>
    <property type="match status" value="1"/>
</dbReference>
<gene>
    <name evidence="9" type="ORF">OXIME_001661</name>
</gene>
<dbReference type="PIRSF" id="PIRSF001369">
    <property type="entry name" value="Citrate_synth"/>
    <property type="match status" value="1"/>
</dbReference>
<protein>
    <recommendedName>
        <fullName evidence="6 8">Citrate synthase</fullName>
        <ecNumber evidence="6">2.3.3.16</ecNumber>
    </recommendedName>
</protein>
<dbReference type="Pfam" id="PF00285">
    <property type="entry name" value="Citrate_synt"/>
    <property type="match status" value="1"/>
</dbReference>
<keyword evidence="3" id="KW-0816">Tricarboxylic acid cycle</keyword>
<keyword evidence="10" id="KW-1185">Reference proteome</keyword>
<comment type="pathway">
    <text evidence="1">Carbohydrate metabolism; tricarboxylic acid cycle.</text>
</comment>
<dbReference type="SUPFAM" id="SSF48256">
    <property type="entry name" value="Citrate synthase"/>
    <property type="match status" value="1"/>
</dbReference>
<dbReference type="AlphaFoldDB" id="A0AAX4NHW5"/>
<dbReference type="InterPro" id="IPR036969">
    <property type="entry name" value="Citrate_synthase_sf"/>
</dbReference>
<evidence type="ECO:0000256" key="2">
    <source>
        <dbReference type="ARBA" id="ARBA00010566"/>
    </source>
</evidence>
<evidence type="ECO:0000256" key="4">
    <source>
        <dbReference type="ARBA" id="ARBA00022679"/>
    </source>
</evidence>
<dbReference type="GeneID" id="95968399"/>
<dbReference type="InterPro" id="IPR019810">
    <property type="entry name" value="Citrate_synthase_AS"/>
</dbReference>
<dbReference type="GO" id="GO:0005975">
    <property type="term" value="P:carbohydrate metabolic process"/>
    <property type="evidence" value="ECO:0007669"/>
    <property type="project" value="TreeGrafter"/>
</dbReference>